<evidence type="ECO:0000256" key="4">
    <source>
        <dbReference type="ARBA" id="ARBA00023242"/>
    </source>
</evidence>
<dbReference type="InterPro" id="IPR017970">
    <property type="entry name" value="Homeobox_CS"/>
</dbReference>
<dbReference type="PANTHER" id="PTHR24339:SF28">
    <property type="entry name" value="E5-RELATED"/>
    <property type="match status" value="1"/>
</dbReference>
<dbReference type="GO" id="GO:0000978">
    <property type="term" value="F:RNA polymerase II cis-regulatory region sequence-specific DNA binding"/>
    <property type="evidence" value="ECO:0007669"/>
    <property type="project" value="TreeGrafter"/>
</dbReference>
<dbReference type="Gene3D" id="1.10.10.60">
    <property type="entry name" value="Homeodomain-like"/>
    <property type="match status" value="1"/>
</dbReference>
<comment type="caution">
    <text evidence="9">The sequence shown here is derived from an EMBL/GenBank/DDBJ whole genome shotgun (WGS) entry which is preliminary data.</text>
</comment>
<evidence type="ECO:0000256" key="2">
    <source>
        <dbReference type="ARBA" id="ARBA00023125"/>
    </source>
</evidence>
<reference evidence="9" key="1">
    <citation type="submission" date="2021-02" db="EMBL/GenBank/DDBJ databases">
        <authorList>
            <person name="Nieuwenhuis M."/>
            <person name="Van De Peppel L.J.J."/>
        </authorList>
    </citation>
    <scope>NUCLEOTIDE SEQUENCE</scope>
    <source>
        <strain evidence="9">D49</strain>
    </source>
</reference>
<dbReference type="AlphaFoldDB" id="A0A9P7FNZ2"/>
<organism evidence="9 10">
    <name type="scientific">Sphagnurus paluster</name>
    <dbReference type="NCBI Taxonomy" id="117069"/>
    <lineage>
        <taxon>Eukaryota</taxon>
        <taxon>Fungi</taxon>
        <taxon>Dikarya</taxon>
        <taxon>Basidiomycota</taxon>
        <taxon>Agaricomycotina</taxon>
        <taxon>Agaricomycetes</taxon>
        <taxon>Agaricomycetidae</taxon>
        <taxon>Agaricales</taxon>
        <taxon>Tricholomatineae</taxon>
        <taxon>Lyophyllaceae</taxon>
        <taxon>Sphagnurus</taxon>
    </lineage>
</organism>
<evidence type="ECO:0000256" key="5">
    <source>
        <dbReference type="PROSITE-ProRule" id="PRU00108"/>
    </source>
</evidence>
<dbReference type="InterPro" id="IPR001356">
    <property type="entry name" value="HD"/>
</dbReference>
<dbReference type="Proteomes" id="UP000717328">
    <property type="component" value="Unassembled WGS sequence"/>
</dbReference>
<dbReference type="PROSITE" id="PS50071">
    <property type="entry name" value="HOMEOBOX_2"/>
    <property type="match status" value="1"/>
</dbReference>
<dbReference type="PANTHER" id="PTHR24339">
    <property type="entry name" value="HOMEOBOX PROTEIN EMX-RELATED"/>
    <property type="match status" value="1"/>
</dbReference>
<gene>
    <name evidence="9" type="ORF">H0H81_001522</name>
</gene>
<dbReference type="PROSITE" id="PS00027">
    <property type="entry name" value="HOMEOBOX_1"/>
    <property type="match status" value="1"/>
</dbReference>
<dbReference type="SUPFAM" id="SSF46689">
    <property type="entry name" value="Homeodomain-like"/>
    <property type="match status" value="1"/>
</dbReference>
<dbReference type="CDD" id="cd00086">
    <property type="entry name" value="homeodomain"/>
    <property type="match status" value="1"/>
</dbReference>
<feature type="DNA-binding region" description="Homeobox" evidence="5">
    <location>
        <begin position="169"/>
        <end position="211"/>
    </location>
</feature>
<name>A0A9P7FNZ2_9AGAR</name>
<evidence type="ECO:0000313" key="10">
    <source>
        <dbReference type="Proteomes" id="UP000717328"/>
    </source>
</evidence>
<keyword evidence="3 5" id="KW-0371">Homeobox</keyword>
<sequence length="470" mass="52938">MQNSVSPLQRLLANVSRHRQCFPSKQTPKAHPTPTPTPTSPATLRPLSLPIPDGLSPSLLADTGCSAHVSELLSEAFVRTAHTLHTAHEKAYQELAPRLSSGRGLSDQLRDAVTALENSYHDQLRAAEEHVIEQVRQSSQPSSSQPTPKRVFNQFNQSYVQEFVPLLEKYFEYNAYPSAADRAVLARKSMMSQRQIEVWFQNHRNRAKKEGKEIKRLTLDPLPLELSLKSLEKKMPFFVIPEKERMDGPVAAVSALAVEAQEDDGWAPKNFSSHIVDAPCAIISTTPPHAFPTAYPPSCDYDPFPVKTGKYTFPHPVWMRKPATPRPPQKVPINMDDLIDDFQAKLHFRTPASLNPKQKSARPLWYAATRVHVSPAPHPALYFYHTLTYHPRIFNPFSCIPITKPLFATYHPCLGQSTQLRQNLHAQEDRATAKTHTNRYQFITSRCEPSKVGCLVTFSLPFLQLAHIVA</sequence>
<protein>
    <recommendedName>
        <fullName evidence="8">Homeobox domain-containing protein</fullName>
    </recommendedName>
</protein>
<evidence type="ECO:0000259" key="8">
    <source>
        <dbReference type="PROSITE" id="PS50071"/>
    </source>
</evidence>
<dbReference type="GO" id="GO:0005634">
    <property type="term" value="C:nucleus"/>
    <property type="evidence" value="ECO:0007669"/>
    <property type="project" value="UniProtKB-SubCell"/>
</dbReference>
<dbReference type="SMART" id="SM00389">
    <property type="entry name" value="HOX"/>
    <property type="match status" value="1"/>
</dbReference>
<dbReference type="GO" id="GO:0000981">
    <property type="term" value="F:DNA-binding transcription factor activity, RNA polymerase II-specific"/>
    <property type="evidence" value="ECO:0007669"/>
    <property type="project" value="InterPro"/>
</dbReference>
<evidence type="ECO:0000256" key="6">
    <source>
        <dbReference type="RuleBase" id="RU000682"/>
    </source>
</evidence>
<dbReference type="Pfam" id="PF00046">
    <property type="entry name" value="Homeodomain"/>
    <property type="match status" value="1"/>
</dbReference>
<comment type="subcellular location">
    <subcellularLocation>
        <location evidence="1 5 6">Nucleus</location>
    </subcellularLocation>
</comment>
<dbReference type="EMBL" id="JABCKI010006355">
    <property type="protein sequence ID" value="KAG5634565.1"/>
    <property type="molecule type" value="Genomic_DNA"/>
</dbReference>
<evidence type="ECO:0000256" key="3">
    <source>
        <dbReference type="ARBA" id="ARBA00023155"/>
    </source>
</evidence>
<keyword evidence="10" id="KW-1185">Reference proteome</keyword>
<evidence type="ECO:0000313" key="9">
    <source>
        <dbReference type="EMBL" id="KAG5634565.1"/>
    </source>
</evidence>
<evidence type="ECO:0000256" key="1">
    <source>
        <dbReference type="ARBA" id="ARBA00004123"/>
    </source>
</evidence>
<dbReference type="OrthoDB" id="6159439at2759"/>
<feature type="region of interest" description="Disordered" evidence="7">
    <location>
        <begin position="19"/>
        <end position="42"/>
    </location>
</feature>
<feature type="domain" description="Homeobox" evidence="8">
    <location>
        <begin position="167"/>
        <end position="210"/>
    </location>
</feature>
<reference evidence="9" key="2">
    <citation type="submission" date="2021-10" db="EMBL/GenBank/DDBJ databases">
        <title>Phylogenomics reveals ancestral predisposition of the termite-cultivated fungus Termitomyces towards a domesticated lifestyle.</title>
        <authorList>
            <person name="Auxier B."/>
            <person name="Grum-Grzhimaylo A."/>
            <person name="Cardenas M.E."/>
            <person name="Lodge J.D."/>
            <person name="Laessoe T."/>
            <person name="Pedersen O."/>
            <person name="Smith M.E."/>
            <person name="Kuyper T.W."/>
            <person name="Franco-Molano E.A."/>
            <person name="Baroni T.J."/>
            <person name="Aanen D.K."/>
        </authorList>
    </citation>
    <scope>NUCLEOTIDE SEQUENCE</scope>
    <source>
        <strain evidence="9">D49</strain>
    </source>
</reference>
<keyword evidence="2 5" id="KW-0238">DNA-binding</keyword>
<proteinExistence type="predicted"/>
<dbReference type="InterPro" id="IPR009057">
    <property type="entry name" value="Homeodomain-like_sf"/>
</dbReference>
<dbReference type="InterPro" id="IPR050877">
    <property type="entry name" value="EMX-VAX-Noto_Homeobox_TFs"/>
</dbReference>
<accession>A0A9P7FNZ2</accession>
<keyword evidence="4 5" id="KW-0539">Nucleus</keyword>
<evidence type="ECO:0000256" key="7">
    <source>
        <dbReference type="SAM" id="MobiDB-lite"/>
    </source>
</evidence>